<dbReference type="InterPro" id="IPR001647">
    <property type="entry name" value="HTH_TetR"/>
</dbReference>
<proteinExistence type="predicted"/>
<dbReference type="PROSITE" id="PS50977">
    <property type="entry name" value="HTH_TETR_2"/>
    <property type="match status" value="1"/>
</dbReference>
<evidence type="ECO:0000313" key="4">
    <source>
        <dbReference type="EMBL" id="AGT56810.1"/>
    </source>
</evidence>
<dbReference type="Pfam" id="PF00440">
    <property type="entry name" value="TetR_N"/>
    <property type="match status" value="1"/>
</dbReference>
<dbReference type="PANTHER" id="PTHR43479">
    <property type="entry name" value="ACREF/ENVCD OPERON REPRESSOR-RELATED"/>
    <property type="match status" value="1"/>
</dbReference>
<name>T1SZJ6_STACP</name>
<reference evidence="4" key="1">
    <citation type="journal article" date="2013" name="Antimicrob. Agents Chemother.">
        <title>Characterization of a Novel Composite Staphylococcal Cassette Chromosome mec (SCCmec-SCCcad/ars/cop) in the Neonatal Sepsis-Associated Staphylococcus capitis Pulsotype NRCS-A.</title>
        <authorList>
            <person name="Martins Simoes P."/>
            <person name="Rasigade J.P."/>
            <person name="Lemriss H."/>
            <person name="Butin M."/>
            <person name="Ginevra C."/>
            <person name="Lemriss S."/>
            <person name="Goering R.V."/>
            <person name="Ibrahimi A."/>
            <person name="Picaud J.C."/>
            <person name="El Kabbaj S."/>
            <person name="Vandenesch F."/>
            <person name="Laurent F."/>
        </authorList>
    </citation>
    <scope>NUCLEOTIDE SEQUENCE</scope>
    <source>
        <strain evidence="4">CR01</strain>
    </source>
</reference>
<evidence type="ECO:0000259" key="3">
    <source>
        <dbReference type="PROSITE" id="PS50977"/>
    </source>
</evidence>
<dbReference type="InterPro" id="IPR023772">
    <property type="entry name" value="DNA-bd_HTH_TetR-type_CS"/>
</dbReference>
<dbReference type="PROSITE" id="PS01081">
    <property type="entry name" value="HTH_TETR_1"/>
    <property type="match status" value="1"/>
</dbReference>
<dbReference type="GO" id="GO:0003677">
    <property type="term" value="F:DNA binding"/>
    <property type="evidence" value="ECO:0007669"/>
    <property type="project" value="UniProtKB-UniRule"/>
</dbReference>
<evidence type="ECO:0000256" key="2">
    <source>
        <dbReference type="PROSITE-ProRule" id="PRU00335"/>
    </source>
</evidence>
<dbReference type="RefSeq" id="WP_023350822.1">
    <property type="nucleotide sequence ID" value="NZ_CZWH01000005.1"/>
</dbReference>
<evidence type="ECO:0000256" key="1">
    <source>
        <dbReference type="ARBA" id="ARBA00023125"/>
    </source>
</evidence>
<dbReference type="Gene3D" id="1.10.357.10">
    <property type="entry name" value="Tetracycline Repressor, domain 2"/>
    <property type="match status" value="1"/>
</dbReference>
<accession>T1SZJ6</accession>
<dbReference type="EMBL" id="KF049201">
    <property type="protein sequence ID" value="AGT56810.1"/>
    <property type="molecule type" value="Genomic_DNA"/>
</dbReference>
<feature type="DNA-binding region" description="H-T-H motif" evidence="2">
    <location>
        <begin position="44"/>
        <end position="63"/>
    </location>
</feature>
<dbReference type="InterPro" id="IPR009057">
    <property type="entry name" value="Homeodomain-like_sf"/>
</dbReference>
<dbReference type="SUPFAM" id="SSF46689">
    <property type="entry name" value="Homeodomain-like"/>
    <property type="match status" value="1"/>
</dbReference>
<dbReference type="InterPro" id="IPR050624">
    <property type="entry name" value="HTH-type_Tx_Regulator"/>
</dbReference>
<dbReference type="AlphaFoldDB" id="T1SZJ6"/>
<dbReference type="PANTHER" id="PTHR43479:SF11">
    <property type="entry name" value="ACREF_ENVCD OPERON REPRESSOR-RELATED"/>
    <property type="match status" value="1"/>
</dbReference>
<feature type="domain" description="HTH tetR-type" evidence="3">
    <location>
        <begin position="21"/>
        <end position="81"/>
    </location>
</feature>
<dbReference type="PRINTS" id="PR00455">
    <property type="entry name" value="HTHTETR"/>
</dbReference>
<protein>
    <submittedName>
        <fullName evidence="4">TetR family transcriptional regulator</fullName>
    </submittedName>
</protein>
<organism evidence="4">
    <name type="scientific">Staphylococcus capitis</name>
    <dbReference type="NCBI Taxonomy" id="29388"/>
    <lineage>
        <taxon>Bacteria</taxon>
        <taxon>Bacillati</taxon>
        <taxon>Bacillota</taxon>
        <taxon>Bacilli</taxon>
        <taxon>Bacillales</taxon>
        <taxon>Staphylococcaceae</taxon>
        <taxon>Staphylococcus</taxon>
    </lineage>
</organism>
<sequence>MSEIQNIKIDLEMILENQKITPSKKKVLLASIDLFSKYGFNAVSTSNIAKEAKVSEAIIFKYFKNKRGLLLSIITPVIEHCIPQYESIFAENLKIENHSNLKDLVHFVVNDRLKFFKQNKEIVNILLSQILIDDEIKSLLATSLEQNHSKNASKIFKIFKQTEELASDITYISLLRIIMGQLLMYFVQIYLFKSTTLEQNHLESQIYRSLKHGEE</sequence>
<reference evidence="4" key="2">
    <citation type="submission" date="2013-05" db="EMBL/GenBank/DDBJ databases">
        <authorList>
            <person name="Simoes P.M."/>
            <person name="Lemriss H."/>
            <person name="Rasigade J.-P."/>
            <person name="Lemriss S."/>
            <person name="Laurent F."/>
        </authorList>
    </citation>
    <scope>NUCLEOTIDE SEQUENCE</scope>
    <source>
        <strain evidence="4">CR01</strain>
    </source>
</reference>
<keyword evidence="1 2" id="KW-0238">DNA-binding</keyword>